<sequence length="508" mass="59661">MLEKGLIFIQSSLLQLVTENKLQRQLKLLATLRQSHYPISFEELAEEFQVNSKTIRQDVEQLLALIPSQQELFEETTIGTFIQPVDSSTIQLLFNTLNTEVLSFKVLDLLFIRPAVTLDELEDLCFVSEATLKRHLLKLKKSLKKYSLTLTTSPVQLVGTEENIRYFYFQYFYHSETIRVSFRPEIAHQKSVAYLSMCLEEKLHLKILLDHKRLSYWQMVQKIRIKNGFHYEAARIQAEEIFFPKKYRLFKIIYLDIQKRFYPESIGFSENELIFSYATSLDCIVYKDYLFGNPDFSFKSQMLQENLSKITSEVAKHLSTNVQEAPAFFKALQNYFAVHLFLNKVTPLFQKNDSQMIHFIRHEHSATFGKWMYLLSTSAAFHSLEIEYFEDICANLTIYTVIYLYEEKTETKKVLFALNGDNVFLDYLLLIINRTFSGIHTLFLLNKTINSDFLAKSQADIIISNYPIYIENPRHSISQYVLKPIPTMEDWQKVRRFLAGILSDDEFE</sequence>
<evidence type="ECO:0000259" key="3">
    <source>
        <dbReference type="Pfam" id="PF05043"/>
    </source>
</evidence>
<keyword evidence="6" id="KW-1185">Reference proteome</keyword>
<dbReference type="InterPro" id="IPR013196">
    <property type="entry name" value="HTH_11"/>
</dbReference>
<evidence type="ECO:0000313" key="6">
    <source>
        <dbReference type="Proteomes" id="UP000673375"/>
    </source>
</evidence>
<keyword evidence="2" id="KW-0804">Transcription</keyword>
<comment type="caution">
    <text evidence="5">The sequence shown here is derived from an EMBL/GenBank/DDBJ whole genome shotgun (WGS) entry which is preliminary data.</text>
</comment>
<dbReference type="EMBL" id="JAEDXU010000009">
    <property type="protein sequence ID" value="MBP1047761.1"/>
    <property type="molecule type" value="Genomic_DNA"/>
</dbReference>
<name>A0ABS4CMD3_9ENTE</name>
<reference evidence="5 6" key="1">
    <citation type="submission" date="2020-12" db="EMBL/GenBank/DDBJ databases">
        <title>Vagococcus allomyrinae sp. nov. and Enterococcus lavae sp. nov., isolated from the larvae of Allomyrina dichotoma.</title>
        <authorList>
            <person name="Lee S.D."/>
        </authorList>
    </citation>
    <scope>NUCLEOTIDE SEQUENCE [LARGE SCALE GENOMIC DNA]</scope>
    <source>
        <strain evidence="5 6">BWM-S5</strain>
    </source>
</reference>
<evidence type="ECO:0000313" key="5">
    <source>
        <dbReference type="EMBL" id="MBP1047761.1"/>
    </source>
</evidence>
<keyword evidence="1" id="KW-0805">Transcription regulation</keyword>
<organism evidence="5 6">
    <name type="scientific">Enterococcus larvae</name>
    <dbReference type="NCBI Taxonomy" id="2794352"/>
    <lineage>
        <taxon>Bacteria</taxon>
        <taxon>Bacillati</taxon>
        <taxon>Bacillota</taxon>
        <taxon>Bacilli</taxon>
        <taxon>Lactobacillales</taxon>
        <taxon>Enterococcaceae</taxon>
        <taxon>Enterococcus</taxon>
    </lineage>
</organism>
<feature type="domain" description="Mga helix-turn-helix" evidence="3">
    <location>
        <begin position="90"/>
        <end position="172"/>
    </location>
</feature>
<protein>
    <submittedName>
        <fullName evidence="5">Helix-turn-helix domain containing protein</fullName>
    </submittedName>
</protein>
<dbReference type="Proteomes" id="UP000673375">
    <property type="component" value="Unassembled WGS sequence"/>
</dbReference>
<evidence type="ECO:0000256" key="1">
    <source>
        <dbReference type="ARBA" id="ARBA00023015"/>
    </source>
</evidence>
<dbReference type="InterPro" id="IPR036390">
    <property type="entry name" value="WH_DNA-bd_sf"/>
</dbReference>
<evidence type="ECO:0000256" key="2">
    <source>
        <dbReference type="ARBA" id="ARBA00023163"/>
    </source>
</evidence>
<dbReference type="Pfam" id="PF08279">
    <property type="entry name" value="HTH_11"/>
    <property type="match status" value="1"/>
</dbReference>
<dbReference type="Gene3D" id="1.10.10.10">
    <property type="entry name" value="Winged helix-like DNA-binding domain superfamily/Winged helix DNA-binding domain"/>
    <property type="match status" value="2"/>
</dbReference>
<dbReference type="InterPro" id="IPR007737">
    <property type="entry name" value="Mga_HTH"/>
</dbReference>
<proteinExistence type="predicted"/>
<accession>A0ABS4CMD3</accession>
<evidence type="ECO:0000259" key="4">
    <source>
        <dbReference type="Pfam" id="PF08279"/>
    </source>
</evidence>
<dbReference type="PANTHER" id="PTHR30185:SF18">
    <property type="entry name" value="TRANSCRIPTIONAL REGULATOR MTLR"/>
    <property type="match status" value="1"/>
</dbReference>
<feature type="domain" description="Helix-turn-helix type 11" evidence="4">
    <location>
        <begin position="24"/>
        <end position="64"/>
    </location>
</feature>
<dbReference type="InterPro" id="IPR036388">
    <property type="entry name" value="WH-like_DNA-bd_sf"/>
</dbReference>
<dbReference type="Pfam" id="PF05043">
    <property type="entry name" value="Mga"/>
    <property type="match status" value="1"/>
</dbReference>
<dbReference type="PANTHER" id="PTHR30185">
    <property type="entry name" value="CRYPTIC BETA-GLUCOSIDE BGL OPERON ANTITERMINATOR"/>
    <property type="match status" value="1"/>
</dbReference>
<gene>
    <name evidence="5" type="ORF">I6N96_15840</name>
</gene>
<dbReference type="InterPro" id="IPR050661">
    <property type="entry name" value="BglG_antiterminators"/>
</dbReference>
<dbReference type="SUPFAM" id="SSF46785">
    <property type="entry name" value="Winged helix' DNA-binding domain"/>
    <property type="match status" value="1"/>
</dbReference>